<protein>
    <recommendedName>
        <fullName evidence="11">Rad21/Rec8-like protein N-terminal domain-containing protein</fullName>
    </recommendedName>
</protein>
<sequence>MFYSQFILAKKGTLGTIWIAAHLERKLKKNQVADTDIGDSVDSILFPDVPIALRLSSHLLLGVVRIYSKKVNYLFHDCSEALLNVKQAFRSTAVDLPPEESTAPYHSITLPETFDLDDFELPDSALLNGNFDDRHVSTREQITLQDTVDGTGYSTSQFGLDDRFGDGDASQIGLELDEELLLENNLTLQDAQVLDSDVHQGDGTTDLTKMDTEECQHGHDEYRNDGASMELSELLCNKRGKHVLFSHAENVNGHDDSSHRLIFNIQTPDLNEVFLSDDHIGGPSAAHDTDMEYAGDDPPSPEFNESANFPFKPGSVLAINDACHKHDANNVLGVSSTTSVLTELHPLASQTLGVILPGSDAAGSNIIASETSDPKMACISQVLPCSNLVSDSLIPQRSGETIAAPAAGLGWTSKTADTLNDGITCSEENARLISVGNKMMSGVNLDMDRIAVQDITRLSNLDQGRIEDAHSCQTSNFSALSSDFHLRSCTSESNQTNLISPEVIVQKGDQGMSFREQPSILETAVEDQEMHFSRSSMTMQAFGSAIAVDTNLGVHQKSNDMLLGMTSVNNPMDLSSSSISKDVQSGHGNCFSTSEFSEPERMRFALSGNVGLLNDVGQQTTEKEVTESDGSVDRISNVSGQKHYLMDITPDLQNGISPKISGIPQKKRKNDYIPNDDDLLASILVGRTPAFIIGPTPPLPKPPPSKRPRLTTKVGFPKRRKVLLDDTVVLHADTIRQQLINTEDIRRMRKKVPCTRPEIWRIQKSLLKDDLFSETIFTGVSEELNRLLTRIYDLGRTVHSQTNRQHLSEAEHELELSKSLGFVRNNDGMADQSAVVPKRVYGESQGPSGTPELIDTQNCKNAVNIDAQGRSEFPLDQLDPSQNTTSRTELGALGISSNECALPTDSRIEEKHDDICPDPDQNSHHELVEVNNNTLHVGESTSFEDFTSDYAAGDGVINNNIVLGATSNNILLEVDNFSNSRAASITVEDMGVDMIPVPSLDCPLDSVQAIGLVDGRPDTREYHDMKESEDGRLTDGCETAVDEERPISVVSCREKPTSESERVVSAVGENSCMNIESGPDVESAHMELAATRESSDFCSAIDDIDTDFLNADDEVEYDEETNNDVPNHEPQSLDTGWSSRTRGVARYLKNMFDQESGHGRKSVAIDHLLTGKTRKEASRMFFETLVLKTKDYIQVEQEKAFDRVNINPRIKLLKSGF</sequence>
<dbReference type="CDD" id="cd21793">
    <property type="entry name" value="Rad21_Rec8_M_AtSYN1-like"/>
    <property type="match status" value="1"/>
</dbReference>
<gene>
    <name evidence="9" type="ORF">A4U43_C10F14450</name>
</gene>
<evidence type="ECO:0000313" key="9">
    <source>
        <dbReference type="EMBL" id="ONK56901.1"/>
    </source>
</evidence>
<feature type="domain" description="Rad21/Rec8-like protein N-terminal" evidence="8">
    <location>
        <begin position="1"/>
        <end position="101"/>
    </location>
</feature>
<dbReference type="InterPro" id="IPR006910">
    <property type="entry name" value="Rad21_Rec8_N"/>
</dbReference>
<dbReference type="GO" id="GO:0007062">
    <property type="term" value="P:sister chromatid cohesion"/>
    <property type="evidence" value="ECO:0007669"/>
    <property type="project" value="InterPro"/>
</dbReference>
<evidence type="ECO:0000256" key="4">
    <source>
        <dbReference type="ARBA" id="ARBA00022829"/>
    </source>
</evidence>
<keyword evidence="3" id="KW-0132">Cell division</keyword>
<evidence type="ECO:0000256" key="6">
    <source>
        <dbReference type="ARBA" id="ARBA00064543"/>
    </source>
</evidence>
<evidence type="ECO:0008006" key="11">
    <source>
        <dbReference type="Google" id="ProtNLM"/>
    </source>
</evidence>
<comment type="subcellular location">
    <subcellularLocation>
        <location evidence="1">Nucleus</location>
    </subcellularLocation>
</comment>
<organism evidence="9 10">
    <name type="scientific">Asparagus officinalis</name>
    <name type="common">Garden asparagus</name>
    <dbReference type="NCBI Taxonomy" id="4686"/>
    <lineage>
        <taxon>Eukaryota</taxon>
        <taxon>Viridiplantae</taxon>
        <taxon>Streptophyta</taxon>
        <taxon>Embryophyta</taxon>
        <taxon>Tracheophyta</taxon>
        <taxon>Spermatophyta</taxon>
        <taxon>Magnoliopsida</taxon>
        <taxon>Liliopsida</taxon>
        <taxon>Asparagales</taxon>
        <taxon>Asparagaceae</taxon>
        <taxon>Asparagoideae</taxon>
        <taxon>Asparagus</taxon>
    </lineage>
</organism>
<dbReference type="InterPro" id="IPR039781">
    <property type="entry name" value="Rad21/Rec8-like"/>
</dbReference>
<feature type="domain" description="Rad21/Rec8-like protein C-terminal eukaryotic" evidence="7">
    <location>
        <begin position="1161"/>
        <end position="1210"/>
    </location>
</feature>
<dbReference type="InterPro" id="IPR006909">
    <property type="entry name" value="Rad21/Rec8_C_eu"/>
</dbReference>
<dbReference type="InterPro" id="IPR023093">
    <property type="entry name" value="ScpA-like_C"/>
</dbReference>
<dbReference type="InterPro" id="IPR036390">
    <property type="entry name" value="WH_DNA-bd_sf"/>
</dbReference>
<evidence type="ECO:0000313" key="10">
    <source>
        <dbReference type="Proteomes" id="UP000243459"/>
    </source>
</evidence>
<dbReference type="GO" id="GO:0008278">
    <property type="term" value="C:cohesin complex"/>
    <property type="evidence" value="ECO:0007669"/>
    <property type="project" value="InterPro"/>
</dbReference>
<dbReference type="OrthoDB" id="10071381at2759"/>
<dbReference type="Pfam" id="PF04825">
    <property type="entry name" value="Rad21_Rec8_N"/>
    <property type="match status" value="1"/>
</dbReference>
<name>A0A5P1E2P2_ASPOF</name>
<accession>A0A5P1E2P2</accession>
<dbReference type="Gramene" id="ONK56901">
    <property type="protein sequence ID" value="ONK56901"/>
    <property type="gene ID" value="A4U43_C10F14450"/>
</dbReference>
<dbReference type="AlphaFoldDB" id="A0A5P1E2P2"/>
<dbReference type="Pfam" id="PF04824">
    <property type="entry name" value="Rad21_Rec8"/>
    <property type="match status" value="1"/>
</dbReference>
<comment type="similarity">
    <text evidence="2">Belongs to the rad21 family.</text>
</comment>
<dbReference type="PANTHER" id="PTHR12585">
    <property type="entry name" value="SCC1 / RAD21 FAMILY MEMBER"/>
    <property type="match status" value="1"/>
</dbReference>
<keyword evidence="5" id="KW-0539">Nucleus</keyword>
<dbReference type="PANTHER" id="PTHR12585:SF69">
    <property type="entry name" value="FI11703P"/>
    <property type="match status" value="1"/>
</dbReference>
<keyword evidence="3" id="KW-0498">Mitosis</keyword>
<dbReference type="GO" id="GO:0005634">
    <property type="term" value="C:nucleus"/>
    <property type="evidence" value="ECO:0007669"/>
    <property type="project" value="UniProtKB-SubCell"/>
</dbReference>
<keyword evidence="4" id="KW-0159">Chromosome partition</keyword>
<evidence type="ECO:0000256" key="2">
    <source>
        <dbReference type="ARBA" id="ARBA00009870"/>
    </source>
</evidence>
<comment type="subunit">
    <text evidence="6">Component of the cohesin complex.</text>
</comment>
<dbReference type="GO" id="GO:1990414">
    <property type="term" value="P:replication-born double-strand break repair via sister chromatid exchange"/>
    <property type="evidence" value="ECO:0007669"/>
    <property type="project" value="TreeGrafter"/>
</dbReference>
<evidence type="ECO:0000256" key="1">
    <source>
        <dbReference type="ARBA" id="ARBA00004123"/>
    </source>
</evidence>
<dbReference type="SUPFAM" id="SSF46785">
    <property type="entry name" value="Winged helix' DNA-binding domain"/>
    <property type="match status" value="1"/>
</dbReference>
<reference evidence="10" key="1">
    <citation type="journal article" date="2017" name="Nat. Commun.">
        <title>The asparagus genome sheds light on the origin and evolution of a young Y chromosome.</title>
        <authorList>
            <person name="Harkess A."/>
            <person name="Zhou J."/>
            <person name="Xu C."/>
            <person name="Bowers J.E."/>
            <person name="Van der Hulst R."/>
            <person name="Ayyampalayam S."/>
            <person name="Mercati F."/>
            <person name="Riccardi P."/>
            <person name="McKain M.R."/>
            <person name="Kakrana A."/>
            <person name="Tang H."/>
            <person name="Ray J."/>
            <person name="Groenendijk J."/>
            <person name="Arikit S."/>
            <person name="Mathioni S.M."/>
            <person name="Nakano M."/>
            <person name="Shan H."/>
            <person name="Telgmann-Rauber A."/>
            <person name="Kanno A."/>
            <person name="Yue Z."/>
            <person name="Chen H."/>
            <person name="Li W."/>
            <person name="Chen Y."/>
            <person name="Xu X."/>
            <person name="Zhang Y."/>
            <person name="Luo S."/>
            <person name="Chen H."/>
            <person name="Gao J."/>
            <person name="Mao Z."/>
            <person name="Pires J.C."/>
            <person name="Luo M."/>
            <person name="Kudrna D."/>
            <person name="Wing R.A."/>
            <person name="Meyers B.C."/>
            <person name="Yi K."/>
            <person name="Kong H."/>
            <person name="Lavrijsen P."/>
            <person name="Sunseri F."/>
            <person name="Falavigna A."/>
            <person name="Ye Y."/>
            <person name="Leebens-Mack J.H."/>
            <person name="Chen G."/>
        </authorList>
    </citation>
    <scope>NUCLEOTIDE SEQUENCE [LARGE SCALE GENOMIC DNA]</scope>
    <source>
        <strain evidence="10">cv. DH0086</strain>
    </source>
</reference>
<dbReference type="FunFam" id="1.10.10.580:FF:000002">
    <property type="entry name" value="Sister chromatid cohesion 1 protein 4"/>
    <property type="match status" value="1"/>
</dbReference>
<dbReference type="Gene3D" id="1.10.10.580">
    <property type="entry name" value="Structural maintenance of chromosome 1. Chain E"/>
    <property type="match status" value="1"/>
</dbReference>
<dbReference type="GO" id="GO:0003682">
    <property type="term" value="F:chromatin binding"/>
    <property type="evidence" value="ECO:0007669"/>
    <property type="project" value="TreeGrafter"/>
</dbReference>
<keyword evidence="3" id="KW-0131">Cell cycle</keyword>
<evidence type="ECO:0000256" key="3">
    <source>
        <dbReference type="ARBA" id="ARBA00022776"/>
    </source>
</evidence>
<evidence type="ECO:0000259" key="7">
    <source>
        <dbReference type="Pfam" id="PF04824"/>
    </source>
</evidence>
<dbReference type="OMA" id="VQMDDAM"/>
<dbReference type="GO" id="GO:0007059">
    <property type="term" value="P:chromosome segregation"/>
    <property type="evidence" value="ECO:0007669"/>
    <property type="project" value="UniProtKB-KW"/>
</dbReference>
<dbReference type="EMBL" id="CM007390">
    <property type="protein sequence ID" value="ONK56901.1"/>
    <property type="molecule type" value="Genomic_DNA"/>
</dbReference>
<keyword evidence="10" id="KW-1185">Reference proteome</keyword>
<proteinExistence type="inferred from homology"/>
<dbReference type="Proteomes" id="UP000243459">
    <property type="component" value="Chromosome 10"/>
</dbReference>
<evidence type="ECO:0000259" key="8">
    <source>
        <dbReference type="Pfam" id="PF04825"/>
    </source>
</evidence>
<evidence type="ECO:0000256" key="5">
    <source>
        <dbReference type="ARBA" id="ARBA00023242"/>
    </source>
</evidence>